<reference evidence="1" key="2">
    <citation type="submission" date="2021-02" db="EMBL/GenBank/DDBJ databases">
        <authorList>
            <person name="Kimball J.A."/>
            <person name="Haas M.W."/>
            <person name="Macchietto M."/>
            <person name="Kono T."/>
            <person name="Duquette J."/>
            <person name="Shao M."/>
        </authorList>
    </citation>
    <scope>NUCLEOTIDE SEQUENCE</scope>
    <source>
        <tissue evidence="1">Fresh leaf tissue</tissue>
    </source>
</reference>
<accession>A0A8J5V860</accession>
<dbReference type="EMBL" id="JAAALK010000285">
    <property type="protein sequence ID" value="KAG8064202.1"/>
    <property type="molecule type" value="Genomic_DNA"/>
</dbReference>
<protein>
    <submittedName>
        <fullName evidence="1">Uncharacterized protein</fullName>
    </submittedName>
</protein>
<organism evidence="1 2">
    <name type="scientific">Zizania palustris</name>
    <name type="common">Northern wild rice</name>
    <dbReference type="NCBI Taxonomy" id="103762"/>
    <lineage>
        <taxon>Eukaryota</taxon>
        <taxon>Viridiplantae</taxon>
        <taxon>Streptophyta</taxon>
        <taxon>Embryophyta</taxon>
        <taxon>Tracheophyta</taxon>
        <taxon>Spermatophyta</taxon>
        <taxon>Magnoliopsida</taxon>
        <taxon>Liliopsida</taxon>
        <taxon>Poales</taxon>
        <taxon>Poaceae</taxon>
        <taxon>BOP clade</taxon>
        <taxon>Oryzoideae</taxon>
        <taxon>Oryzeae</taxon>
        <taxon>Zizaniinae</taxon>
        <taxon>Zizania</taxon>
    </lineage>
</organism>
<name>A0A8J5V860_ZIZPA</name>
<reference evidence="1" key="1">
    <citation type="journal article" date="2021" name="bioRxiv">
        <title>Whole Genome Assembly and Annotation of Northern Wild Rice, Zizania palustris L., Supports a Whole Genome Duplication in the Zizania Genus.</title>
        <authorList>
            <person name="Haas M."/>
            <person name="Kono T."/>
            <person name="Macchietto M."/>
            <person name="Millas R."/>
            <person name="McGilp L."/>
            <person name="Shao M."/>
            <person name="Duquette J."/>
            <person name="Hirsch C.N."/>
            <person name="Kimball J."/>
        </authorList>
    </citation>
    <scope>NUCLEOTIDE SEQUENCE</scope>
    <source>
        <tissue evidence="1">Fresh leaf tissue</tissue>
    </source>
</reference>
<evidence type="ECO:0000313" key="2">
    <source>
        <dbReference type="Proteomes" id="UP000729402"/>
    </source>
</evidence>
<sequence>MENVVLSDHRAVLTAESVRGVVDVVTANLDAFFSGRPLLSPRRSRHASLRPNRFSASIPWGAISARKIYSACSPLLPCCRSTPFCSHCPEPRVLKDLKDLTHDSEVFVKS</sequence>
<dbReference type="AlphaFoldDB" id="A0A8J5V860"/>
<evidence type="ECO:0000313" key="1">
    <source>
        <dbReference type="EMBL" id="KAG8064202.1"/>
    </source>
</evidence>
<gene>
    <name evidence="1" type="ORF">GUJ93_ZPchr0004g39560</name>
</gene>
<proteinExistence type="predicted"/>
<dbReference type="Proteomes" id="UP000729402">
    <property type="component" value="Unassembled WGS sequence"/>
</dbReference>
<comment type="caution">
    <text evidence="1">The sequence shown here is derived from an EMBL/GenBank/DDBJ whole genome shotgun (WGS) entry which is preliminary data.</text>
</comment>
<keyword evidence="2" id="KW-1185">Reference proteome</keyword>